<sequence>MFCLKSRFMQPLTPPQIMALANKVVSHGESDLLCLNQEGRVRYANKKACTTLGYSYEDMVGKSAGDYTPDWTPASWKAHFQRTIQNGDDHIYSHHQNNSGISYPVELLSVPYIVNETNEQLICSLVRSVEQSERYIRMMGNVESSFCIGSFDLDVVNQSMIASHNLKAIMGTKEEDELQPRNIVDRLRKEDVTRWMAHLENLMKGFYRVDENFFIRIAAEREVLMRVVMWSRLEHGTVTGITGHYEIIEESGKESMISLDESQRRHIIRALRYTNGRVTGPNGAGRLLKINGKTLFARMKKLNIHREDYTQR</sequence>
<reference evidence="2 3" key="1">
    <citation type="submission" date="2019-04" db="EMBL/GenBank/DDBJ databases">
        <title>Lewinella litorea sp. nov., isolated from a marine sand.</title>
        <authorList>
            <person name="Yoon J.-H."/>
        </authorList>
    </citation>
    <scope>NUCLEOTIDE SEQUENCE [LARGE SCALE GENOMIC DNA]</scope>
    <source>
        <strain evidence="2 3">HSMS-39</strain>
    </source>
</reference>
<dbReference type="OrthoDB" id="9813903at2"/>
<dbReference type="NCBIfam" id="TIGR00229">
    <property type="entry name" value="sensory_box"/>
    <property type="match status" value="1"/>
</dbReference>
<evidence type="ECO:0000313" key="2">
    <source>
        <dbReference type="EMBL" id="THH35527.1"/>
    </source>
</evidence>
<dbReference type="PROSITE" id="PS50112">
    <property type="entry name" value="PAS"/>
    <property type="match status" value="1"/>
</dbReference>
<gene>
    <name evidence="2" type="ORF">E4021_16525</name>
</gene>
<dbReference type="InterPro" id="IPR000014">
    <property type="entry name" value="PAS"/>
</dbReference>
<evidence type="ECO:0000313" key="3">
    <source>
        <dbReference type="Proteomes" id="UP000308528"/>
    </source>
</evidence>
<dbReference type="SUPFAM" id="SSF46689">
    <property type="entry name" value="Homeodomain-like"/>
    <property type="match status" value="1"/>
</dbReference>
<dbReference type="Proteomes" id="UP000308528">
    <property type="component" value="Unassembled WGS sequence"/>
</dbReference>
<feature type="domain" description="PAS" evidence="1">
    <location>
        <begin position="32"/>
        <end position="87"/>
    </location>
</feature>
<dbReference type="AlphaFoldDB" id="A0A4S4NAQ4"/>
<evidence type="ECO:0000259" key="1">
    <source>
        <dbReference type="PROSITE" id="PS50112"/>
    </source>
</evidence>
<protein>
    <submittedName>
        <fullName evidence="2">PAS domain S-box protein</fullName>
    </submittedName>
</protein>
<name>A0A4S4NAQ4_9BACT</name>
<keyword evidence="3" id="KW-1185">Reference proteome</keyword>
<dbReference type="SMART" id="SM00091">
    <property type="entry name" value="PAS"/>
    <property type="match status" value="2"/>
</dbReference>
<dbReference type="EMBL" id="SRSF01000012">
    <property type="protein sequence ID" value="THH35527.1"/>
    <property type="molecule type" value="Genomic_DNA"/>
</dbReference>
<dbReference type="CDD" id="cd00130">
    <property type="entry name" value="PAS"/>
    <property type="match status" value="1"/>
</dbReference>
<dbReference type="InterPro" id="IPR035965">
    <property type="entry name" value="PAS-like_dom_sf"/>
</dbReference>
<dbReference type="Pfam" id="PF13426">
    <property type="entry name" value="PAS_9"/>
    <property type="match status" value="1"/>
</dbReference>
<accession>A0A4S4NAQ4</accession>
<proteinExistence type="predicted"/>
<organism evidence="2 3">
    <name type="scientific">Neolewinella litorea</name>
    <dbReference type="NCBI Taxonomy" id="2562452"/>
    <lineage>
        <taxon>Bacteria</taxon>
        <taxon>Pseudomonadati</taxon>
        <taxon>Bacteroidota</taxon>
        <taxon>Saprospiria</taxon>
        <taxon>Saprospirales</taxon>
        <taxon>Lewinellaceae</taxon>
        <taxon>Neolewinella</taxon>
    </lineage>
</organism>
<dbReference type="Gene3D" id="1.10.10.60">
    <property type="entry name" value="Homeodomain-like"/>
    <property type="match status" value="1"/>
</dbReference>
<dbReference type="Gene3D" id="3.30.450.20">
    <property type="entry name" value="PAS domain"/>
    <property type="match status" value="1"/>
</dbReference>
<dbReference type="InterPro" id="IPR009057">
    <property type="entry name" value="Homeodomain-like_sf"/>
</dbReference>
<comment type="caution">
    <text evidence="2">The sequence shown here is derived from an EMBL/GenBank/DDBJ whole genome shotgun (WGS) entry which is preliminary data.</text>
</comment>
<dbReference type="SUPFAM" id="SSF55785">
    <property type="entry name" value="PYP-like sensor domain (PAS domain)"/>
    <property type="match status" value="1"/>
</dbReference>